<dbReference type="PANTHER" id="PTHR14237">
    <property type="entry name" value="MOLYBDOPTERIN COFACTOR SULFURASE MOSC"/>
    <property type="match status" value="1"/>
</dbReference>
<evidence type="ECO:0000313" key="8">
    <source>
        <dbReference type="Proteomes" id="UP000037136"/>
    </source>
</evidence>
<dbReference type="InterPro" id="IPR000192">
    <property type="entry name" value="Aminotrans_V_dom"/>
</dbReference>
<comment type="catalytic activity">
    <reaction evidence="4">
        <text>Mo-molybdopterin + L-cysteine + AH2 = thio-Mo-molybdopterin + L-alanine + A + H2O</text>
        <dbReference type="Rhea" id="RHEA:42636"/>
        <dbReference type="ChEBI" id="CHEBI:13193"/>
        <dbReference type="ChEBI" id="CHEBI:15377"/>
        <dbReference type="ChEBI" id="CHEBI:17499"/>
        <dbReference type="ChEBI" id="CHEBI:35235"/>
        <dbReference type="ChEBI" id="CHEBI:57972"/>
        <dbReference type="ChEBI" id="CHEBI:71302"/>
        <dbReference type="ChEBI" id="CHEBI:82685"/>
        <dbReference type="EC" id="2.8.1.9"/>
    </reaction>
</comment>
<dbReference type="GO" id="GO:0016829">
    <property type="term" value="F:lyase activity"/>
    <property type="evidence" value="ECO:0007669"/>
    <property type="project" value="UniProtKB-UniRule"/>
</dbReference>
<reference evidence="7 8" key="1">
    <citation type="journal article" date="2015" name="BMC Genomics">
        <title>Gene expression during zombie ant biting behavior reflects the complexity underlying fungal parasitic behavioral manipulation.</title>
        <authorList>
            <person name="de Bekker C."/>
            <person name="Ohm R.A."/>
            <person name="Loreto R.G."/>
            <person name="Sebastian A."/>
            <person name="Albert I."/>
            <person name="Merrow M."/>
            <person name="Brachmann A."/>
            <person name="Hughes D.P."/>
        </authorList>
    </citation>
    <scope>NUCLEOTIDE SEQUENCE [LARGE SCALE GENOMIC DNA]</scope>
    <source>
        <strain evidence="7 8">SC16a</strain>
    </source>
</reference>
<dbReference type="PANTHER" id="PTHR14237:SF80">
    <property type="entry name" value="MOLYBDENUM COFACTOR SULFURASE"/>
    <property type="match status" value="1"/>
</dbReference>
<dbReference type="InterPro" id="IPR005303">
    <property type="entry name" value="MOCOS_middle"/>
</dbReference>
<dbReference type="Proteomes" id="UP000037136">
    <property type="component" value="Unassembled WGS sequence"/>
</dbReference>
<dbReference type="OrthoDB" id="10264306at2759"/>
<dbReference type="HAMAP" id="MF_03050">
    <property type="entry name" value="MOCOS"/>
    <property type="match status" value="1"/>
</dbReference>
<dbReference type="Pfam" id="PF03476">
    <property type="entry name" value="MOSC_N"/>
    <property type="match status" value="1"/>
</dbReference>
<dbReference type="GO" id="GO:0008265">
    <property type="term" value="F:molybdenum cofactor sulfurtransferase activity"/>
    <property type="evidence" value="ECO:0007669"/>
    <property type="project" value="UniProtKB-UniRule"/>
</dbReference>
<evidence type="ECO:0000256" key="5">
    <source>
        <dbReference type="SAM" id="MobiDB-lite"/>
    </source>
</evidence>
<comment type="caution">
    <text evidence="7">The sequence shown here is derived from an EMBL/GenBank/DDBJ whole genome shotgun (WGS) entry which is preliminary data.</text>
</comment>
<dbReference type="EC" id="2.8.1.9" evidence="4"/>
<accession>A0A2A9PEY4</accession>
<dbReference type="GO" id="GO:0030151">
    <property type="term" value="F:molybdenum ion binding"/>
    <property type="evidence" value="ECO:0007669"/>
    <property type="project" value="UniProtKB-UniRule"/>
</dbReference>
<evidence type="ECO:0000256" key="1">
    <source>
        <dbReference type="ARBA" id="ARBA00022679"/>
    </source>
</evidence>
<protein>
    <recommendedName>
        <fullName evidence="4">Molybdenum cofactor sulfurase</fullName>
        <shortName evidence="4">MCS</shortName>
        <shortName evidence="4">MOS</shortName>
        <shortName evidence="4">MoCo sulfurase</shortName>
        <ecNumber evidence="4">2.8.1.9</ecNumber>
    </recommendedName>
    <alternativeName>
        <fullName evidence="4">Molybdenum cofactor sulfurtransferase</fullName>
    </alternativeName>
</protein>
<reference evidence="7 8" key="2">
    <citation type="journal article" date="2017" name="Sci. Rep.">
        <title>Ant-infecting Ophiocordyceps genomes reveal a high diversity of potential behavioral manipulation genes and a possible major role for enterotoxins.</title>
        <authorList>
            <person name="de Bekker C."/>
            <person name="Ohm R.A."/>
            <person name="Evans H.C."/>
            <person name="Brachmann A."/>
            <person name="Hughes D.P."/>
        </authorList>
    </citation>
    <scope>NUCLEOTIDE SEQUENCE [LARGE SCALE GENOMIC DNA]</scope>
    <source>
        <strain evidence="7 8">SC16a</strain>
    </source>
</reference>
<dbReference type="Pfam" id="PF00266">
    <property type="entry name" value="Aminotran_5"/>
    <property type="match status" value="1"/>
</dbReference>
<comment type="function">
    <text evidence="4">Sulfurates the molybdenum cofactor. Sulfation of molybdenum is essential for xanthine dehydrogenase (XDH) and aldehyde oxidase (ADO) enzymes in which molybdenum cofactor is liganded by 1 oxygen and 1 sulfur atom in active form.</text>
</comment>
<feature type="modified residue" description="N6-(pyridoxal phosphate)lysine" evidence="4">
    <location>
        <position position="232"/>
    </location>
</feature>
<feature type="compositionally biased region" description="Low complexity" evidence="5">
    <location>
        <begin position="652"/>
        <end position="667"/>
    </location>
</feature>
<keyword evidence="2 4" id="KW-0663">Pyridoxal phosphate</keyword>
<evidence type="ECO:0000313" key="7">
    <source>
        <dbReference type="EMBL" id="PFH60055.1"/>
    </source>
</evidence>
<dbReference type="Gene3D" id="3.40.640.10">
    <property type="entry name" value="Type I PLP-dependent aspartate aminotransferase-like (Major domain)"/>
    <property type="match status" value="1"/>
</dbReference>
<feature type="active site" evidence="4">
    <location>
        <position position="392"/>
    </location>
</feature>
<keyword evidence="3 4" id="KW-0501">Molybdenum cofactor biosynthesis</keyword>
<dbReference type="SUPFAM" id="SSF53383">
    <property type="entry name" value="PLP-dependent transferases"/>
    <property type="match status" value="1"/>
</dbReference>
<feature type="domain" description="MOSC" evidence="6">
    <location>
        <begin position="645"/>
        <end position="817"/>
    </location>
</feature>
<dbReference type="SUPFAM" id="SSF141673">
    <property type="entry name" value="MOSC N-terminal domain-like"/>
    <property type="match status" value="1"/>
</dbReference>
<keyword evidence="8" id="KW-1185">Reference proteome</keyword>
<keyword evidence="1 4" id="KW-0808">Transferase</keyword>
<organism evidence="7 8">
    <name type="scientific">Ophiocordyceps unilateralis</name>
    <name type="common">Zombie-ant fungus</name>
    <name type="synonym">Torrubia unilateralis</name>
    <dbReference type="NCBI Taxonomy" id="268505"/>
    <lineage>
        <taxon>Eukaryota</taxon>
        <taxon>Fungi</taxon>
        <taxon>Dikarya</taxon>
        <taxon>Ascomycota</taxon>
        <taxon>Pezizomycotina</taxon>
        <taxon>Sordariomycetes</taxon>
        <taxon>Hypocreomycetidae</taxon>
        <taxon>Hypocreales</taxon>
        <taxon>Ophiocordycipitaceae</taxon>
        <taxon>Ophiocordyceps</taxon>
    </lineage>
</organism>
<comment type="similarity">
    <text evidence="4">Belongs to the class-V pyridoxal-phosphate-dependent aminotransferase family. MOCOS subfamily.</text>
</comment>
<dbReference type="InterPro" id="IPR005302">
    <property type="entry name" value="MoCF_Sase_C"/>
</dbReference>
<dbReference type="InterPro" id="IPR015421">
    <property type="entry name" value="PyrdxlP-dep_Trfase_major"/>
</dbReference>
<dbReference type="Pfam" id="PF03473">
    <property type="entry name" value="MOSC"/>
    <property type="match status" value="1"/>
</dbReference>
<evidence type="ECO:0000256" key="3">
    <source>
        <dbReference type="ARBA" id="ARBA00023150"/>
    </source>
</evidence>
<gene>
    <name evidence="4" type="primary">hxB</name>
    <name evidence="7" type="ORF">XA68_11504</name>
</gene>
<name>A0A2A9PEY4_OPHUN</name>
<proteinExistence type="inferred from homology"/>
<comment type="cofactor">
    <cofactor evidence="4">
        <name>pyridoxal 5'-phosphate</name>
        <dbReference type="ChEBI" id="CHEBI:597326"/>
    </cofactor>
</comment>
<evidence type="ECO:0000259" key="6">
    <source>
        <dbReference type="PROSITE" id="PS51340"/>
    </source>
</evidence>
<dbReference type="InterPro" id="IPR015424">
    <property type="entry name" value="PyrdxlP-dep_Trfase"/>
</dbReference>
<dbReference type="EMBL" id="LAZP02000154">
    <property type="protein sequence ID" value="PFH60055.1"/>
    <property type="molecule type" value="Genomic_DNA"/>
</dbReference>
<sequence length="837" mass="91081">MAYNEAVEAIRTREYPMLEGCVHLDHAGSTPGSRALMDGFAAEMTSTLYGNPHSASSLSSSPSQLTAFRIDDVRLRLLAFFGADPSDYDLVFVANATAGVKLVVEAMRALPQGYAYAYHQDCHTSLVGAREDACFSVCLTDAHVLSWLDGADPFHAEPLCAASATLFSYPAQSHMDGRRYPLSWAKQLRDGAAQHPSPLYTLLDAASLAATSPLHLSRPEFAADFIVLSLYKIFGFPDLGVLIVRRAAGGVFDHRRYFGGGTVDLVICAEEQWHASKTQSLHERLEDGTLPYHSIVAAGLALHVHQRLFGSMESVSGHTSHLARQLRRSLCSLRHHNGRHACILYTPAQARLGTGPIVTFNLVDGAGRWVSLVEFEKLAGLRRIHVRTGGLCCPGGVASVLGLEPRELKRNLAAGFRCGTESDVDSGKPIGVIRASLGAMSTTSDVERFIDFVNEFFVETACSGSARSLTSRAPITLRLKTLTVYPIKSCGGFDIPAGQGWEVRPEGLAWDREWCLVHRGSGQALSQKRYPSMALLRPMLDLERGMLRVEHHGTPSTIQQAGQGVDIPLSTDSTLFYNESRQMPSTICGEAVYARTYASDEINDFFASILGVPCLLVRFPPGGRGLSCRTSKARPQKHQATALLRALPGSFPDTPSPSDSDSEQQQQQRRRQDRILLSNESPMLLVHSASVDALNCEIMKRGGDAHVTESCFRANMVVGALSGDVGQPAYSEDSWSSIAVGGHHFHLLGACRRCQMVCVDQCTAEWRQEPLTTLAKTRRFDGKVFFGAHMRYEPGKAGDGLSKRPPTVQVGDLVTVCEAGGVVPLSRGSEKWLVDVE</sequence>
<dbReference type="AlphaFoldDB" id="A0A2A9PEY4"/>
<evidence type="ECO:0000256" key="4">
    <source>
        <dbReference type="HAMAP-Rule" id="MF_03050"/>
    </source>
</evidence>
<evidence type="ECO:0000256" key="2">
    <source>
        <dbReference type="ARBA" id="ARBA00022898"/>
    </source>
</evidence>
<feature type="region of interest" description="Disordered" evidence="5">
    <location>
        <begin position="647"/>
        <end position="671"/>
    </location>
</feature>
<dbReference type="GO" id="GO:0006777">
    <property type="term" value="P:Mo-molybdopterin cofactor biosynthetic process"/>
    <property type="evidence" value="ECO:0007669"/>
    <property type="project" value="UniProtKB-UniRule"/>
</dbReference>
<dbReference type="STRING" id="268505.A0A2A9PEY4"/>
<dbReference type="PROSITE" id="PS51340">
    <property type="entry name" value="MOSC"/>
    <property type="match status" value="1"/>
</dbReference>
<dbReference type="InterPro" id="IPR028886">
    <property type="entry name" value="MoCo_sulfurase"/>
</dbReference>
<dbReference type="GO" id="GO:0030170">
    <property type="term" value="F:pyridoxal phosphate binding"/>
    <property type="evidence" value="ECO:0007669"/>
    <property type="project" value="UniProtKB-UniRule"/>
</dbReference>